<keyword evidence="1" id="KW-1133">Transmembrane helix</keyword>
<dbReference type="InterPro" id="IPR036259">
    <property type="entry name" value="MFS_trans_sf"/>
</dbReference>
<sequence length="64" mass="7464">MWYKSEEHAFIVAVLQMMNGGQQIVGGDLAYFFTLLYNAKLRNWKILFHVYGALTVVWGTFVLY</sequence>
<dbReference type="OrthoDB" id="4454541at2759"/>
<feature type="transmembrane region" description="Helical" evidence="1">
    <location>
        <begin position="46"/>
        <end position="63"/>
    </location>
</feature>
<evidence type="ECO:0000313" key="3">
    <source>
        <dbReference type="Proteomes" id="UP000182334"/>
    </source>
</evidence>
<organism evidence="2 3">
    <name type="scientific">Sungouiella intermedia</name>
    <dbReference type="NCBI Taxonomy" id="45354"/>
    <lineage>
        <taxon>Eukaryota</taxon>
        <taxon>Fungi</taxon>
        <taxon>Dikarya</taxon>
        <taxon>Ascomycota</taxon>
        <taxon>Saccharomycotina</taxon>
        <taxon>Pichiomycetes</taxon>
        <taxon>Metschnikowiaceae</taxon>
        <taxon>Sungouiella</taxon>
    </lineage>
</organism>
<proteinExistence type="predicted"/>
<name>A0A1L0BRS8_9ASCO</name>
<dbReference type="EMBL" id="LT635758">
    <property type="protein sequence ID" value="SGZ52914.1"/>
    <property type="molecule type" value="Genomic_DNA"/>
</dbReference>
<dbReference type="Proteomes" id="UP000182334">
    <property type="component" value="Chromosome III"/>
</dbReference>
<gene>
    <name evidence="2" type="ORF">SAMEA4029010_CIC11G00000001308</name>
</gene>
<dbReference type="SUPFAM" id="SSF103473">
    <property type="entry name" value="MFS general substrate transporter"/>
    <property type="match status" value="1"/>
</dbReference>
<keyword evidence="3" id="KW-1185">Reference proteome</keyword>
<reference evidence="2 3" key="1">
    <citation type="submission" date="2016-10" db="EMBL/GenBank/DDBJ databases">
        <authorList>
            <person name="de Groot N.N."/>
        </authorList>
    </citation>
    <scope>NUCLEOTIDE SEQUENCE [LARGE SCALE GENOMIC DNA]</scope>
    <source>
        <strain evidence="2 3">CBS 141442</strain>
    </source>
</reference>
<dbReference type="AlphaFoldDB" id="A0A1L0BRS8"/>
<keyword evidence="1" id="KW-0472">Membrane</keyword>
<evidence type="ECO:0000313" key="2">
    <source>
        <dbReference type="EMBL" id="SGZ52914.1"/>
    </source>
</evidence>
<keyword evidence="1" id="KW-0812">Transmembrane</keyword>
<feature type="transmembrane region" description="Helical" evidence="1">
    <location>
        <begin position="20"/>
        <end position="39"/>
    </location>
</feature>
<evidence type="ECO:0000256" key="1">
    <source>
        <dbReference type="SAM" id="Phobius"/>
    </source>
</evidence>
<protein>
    <submittedName>
        <fullName evidence="2">CIC11C00000001308</fullName>
    </submittedName>
</protein>
<accession>A0A1L0BRS8</accession>
<dbReference type="STRING" id="45354.A0A1L0BRS8"/>